<organism evidence="2 3">
    <name type="scientific">Microbacterium trichothecenolyticum</name>
    <name type="common">Aureobacterium trichothecenolyticum</name>
    <dbReference type="NCBI Taxonomy" id="69370"/>
    <lineage>
        <taxon>Bacteria</taxon>
        <taxon>Bacillati</taxon>
        <taxon>Actinomycetota</taxon>
        <taxon>Actinomycetes</taxon>
        <taxon>Micrococcales</taxon>
        <taxon>Microbacteriaceae</taxon>
        <taxon>Microbacterium</taxon>
    </lineage>
</organism>
<reference evidence="2 3" key="1">
    <citation type="submission" date="2023-07" db="EMBL/GenBank/DDBJ databases">
        <title>Functional and genomic diversity of the sorghum phyllosphere microbiome.</title>
        <authorList>
            <person name="Shade A."/>
        </authorList>
    </citation>
    <scope>NUCLEOTIDE SEQUENCE [LARGE SCALE GENOMIC DNA]</scope>
    <source>
        <strain evidence="2 3">SORGH_AS_1207</strain>
    </source>
</reference>
<feature type="domain" description="Elongation factor G-binding protein C-terminal treble-clef zinc-finger" evidence="1">
    <location>
        <begin position="16"/>
        <end position="166"/>
    </location>
</feature>
<protein>
    <recommendedName>
        <fullName evidence="1">Elongation factor G-binding protein C-terminal treble-clef zinc-finger domain-containing protein</fullName>
    </recommendedName>
</protein>
<name>A0ABU0U049_MICTR</name>
<evidence type="ECO:0000313" key="3">
    <source>
        <dbReference type="Proteomes" id="UP001226691"/>
    </source>
</evidence>
<dbReference type="EMBL" id="JAUTBF010000001">
    <property type="protein sequence ID" value="MDQ1124592.1"/>
    <property type="molecule type" value="Genomic_DNA"/>
</dbReference>
<evidence type="ECO:0000313" key="2">
    <source>
        <dbReference type="EMBL" id="MDQ1124592.1"/>
    </source>
</evidence>
<comment type="caution">
    <text evidence="2">The sequence shown here is derived from an EMBL/GenBank/DDBJ whole genome shotgun (WGS) entry which is preliminary data.</text>
</comment>
<dbReference type="InterPro" id="IPR032330">
    <property type="entry name" value="EF-G-binding_C"/>
</dbReference>
<proteinExistence type="predicted"/>
<accession>A0ABU0U049</accession>
<sequence length="174" mass="19128">MALVDSDAMRALTENDVRDAFVNAAPDEVRVLSLPHDFVLTDWDHLDFLAWRDPGVRGRGYIVTERDGEPTGVVLRAADGQSRARSSMCNLCHTMQPGDQVTLFTARKAGAAGEHGDTVGTYMCADLSCHETVRLAAPLAPSEIRASVDRKIDGTKRRTEEFVERVLETAEVSR</sequence>
<dbReference type="Proteomes" id="UP001226691">
    <property type="component" value="Unassembled WGS sequence"/>
</dbReference>
<dbReference type="Pfam" id="PF16571">
    <property type="entry name" value="FBP_C"/>
    <property type="match status" value="1"/>
</dbReference>
<keyword evidence="3" id="KW-1185">Reference proteome</keyword>
<gene>
    <name evidence="2" type="ORF">QE412_003165</name>
</gene>
<evidence type="ECO:0000259" key="1">
    <source>
        <dbReference type="Pfam" id="PF16571"/>
    </source>
</evidence>